<protein>
    <submittedName>
        <fullName evidence="1">Uncharacterized protein</fullName>
    </submittedName>
</protein>
<dbReference type="EMBL" id="CAJJDN010000164">
    <property type="protein sequence ID" value="CAD8126029.1"/>
    <property type="molecule type" value="Genomic_DNA"/>
</dbReference>
<comment type="caution">
    <text evidence="1">The sequence shown here is derived from an EMBL/GenBank/DDBJ whole genome shotgun (WGS) entry which is preliminary data.</text>
</comment>
<gene>
    <name evidence="1" type="ORF">PSON_ATCC_30995.1.T1640051</name>
</gene>
<sequence>MPPRRNTRNNHRIQEFFGNGTKKEKKEIKQMQKQFKKCPQLGQVGSQLRRVLQQYREEIMKEFNYGDLVKQISEISKLEQIGGMLNSILYLNVTKVSDYWSDVYTPDNVDDLLSQQNTLILKHWLKSSFSILKQDQLEDSDSWDSQSNQVNNQNWNYQMLNIYGASGKMSTIFAIARTYNIEVILTYENTEKKEFEEMLASQHIKFKPEQQNNEFGIKKKIIIHRGPLPKFINSKFLQIQRVPFIWITDTYQNHELFDAFELLQYQHEEIVKYFYLILIIEYNYRDQLDSINTEFKKKVIYENLIEKLKFGDFYNNFYIIKPTIAIKDLNIKFDLSEISMITLQMKGNMKSILNWLQFHHEDQSTHLLIMQMKLNETHLQYMLKNHLPIFKCDQFNNQFNQHAQQWLDEQCIELVDDIVQYKNDILKRNYTKRSLKFKINSFLLNYTIKINAMNTKQHTSSTRQRRLNKEPKDIYKPLQQFFKDEEEYEQFKQFDKSSAFLVN</sequence>
<dbReference type="AlphaFoldDB" id="A0A8S1RGE8"/>
<evidence type="ECO:0000313" key="2">
    <source>
        <dbReference type="Proteomes" id="UP000692954"/>
    </source>
</evidence>
<organism evidence="1 2">
    <name type="scientific">Paramecium sonneborni</name>
    <dbReference type="NCBI Taxonomy" id="65129"/>
    <lineage>
        <taxon>Eukaryota</taxon>
        <taxon>Sar</taxon>
        <taxon>Alveolata</taxon>
        <taxon>Ciliophora</taxon>
        <taxon>Intramacronucleata</taxon>
        <taxon>Oligohymenophorea</taxon>
        <taxon>Peniculida</taxon>
        <taxon>Parameciidae</taxon>
        <taxon>Paramecium</taxon>
    </lineage>
</organism>
<accession>A0A8S1RGE8</accession>
<dbReference type="OrthoDB" id="298282at2759"/>
<dbReference type="Proteomes" id="UP000692954">
    <property type="component" value="Unassembled WGS sequence"/>
</dbReference>
<proteinExistence type="predicted"/>
<reference evidence="1" key="1">
    <citation type="submission" date="2021-01" db="EMBL/GenBank/DDBJ databases">
        <authorList>
            <consortium name="Genoscope - CEA"/>
            <person name="William W."/>
        </authorList>
    </citation>
    <scope>NUCLEOTIDE SEQUENCE</scope>
</reference>
<evidence type="ECO:0000313" key="1">
    <source>
        <dbReference type="EMBL" id="CAD8126029.1"/>
    </source>
</evidence>
<name>A0A8S1RGE8_9CILI</name>
<keyword evidence="2" id="KW-1185">Reference proteome</keyword>